<organism evidence="1 2">
    <name type="scientific">Natrialba aegyptia DSM 13077</name>
    <dbReference type="NCBI Taxonomy" id="1227491"/>
    <lineage>
        <taxon>Archaea</taxon>
        <taxon>Methanobacteriati</taxon>
        <taxon>Methanobacteriota</taxon>
        <taxon>Stenosarchaea group</taxon>
        <taxon>Halobacteria</taxon>
        <taxon>Halobacteriales</taxon>
        <taxon>Natrialbaceae</taxon>
        <taxon>Natrialba</taxon>
    </lineage>
</organism>
<proteinExistence type="predicted"/>
<dbReference type="EMBL" id="AOIP01000022">
    <property type="protein sequence ID" value="ELZ05756.1"/>
    <property type="molecule type" value="Genomic_DNA"/>
</dbReference>
<dbReference type="OrthoDB" id="178060at2157"/>
<dbReference type="RefSeq" id="WP_006665499.1">
    <property type="nucleotide sequence ID" value="NZ_AOIP01000022.1"/>
</dbReference>
<reference evidence="1 2" key="1">
    <citation type="journal article" date="2014" name="PLoS Genet.">
        <title>Phylogenetically driven sequencing of extremely halophilic archaea reveals strategies for static and dynamic osmo-response.</title>
        <authorList>
            <person name="Becker E.A."/>
            <person name="Seitzer P.M."/>
            <person name="Tritt A."/>
            <person name="Larsen D."/>
            <person name="Krusor M."/>
            <person name="Yao A.I."/>
            <person name="Wu D."/>
            <person name="Madern D."/>
            <person name="Eisen J.A."/>
            <person name="Darling A.E."/>
            <person name="Facciotti M.T."/>
        </authorList>
    </citation>
    <scope>NUCLEOTIDE SEQUENCE [LARGE SCALE GENOMIC DNA]</scope>
    <source>
        <strain evidence="1 2">DSM 13077</strain>
    </source>
</reference>
<dbReference type="AlphaFoldDB" id="M0B4B7"/>
<dbReference type="PATRIC" id="fig|1227491.4.peg.2093"/>
<keyword evidence="2" id="KW-1185">Reference proteome</keyword>
<comment type="caution">
    <text evidence="1">The sequence shown here is derived from an EMBL/GenBank/DDBJ whole genome shotgun (WGS) entry which is preliminary data.</text>
</comment>
<evidence type="ECO:0000313" key="1">
    <source>
        <dbReference type="EMBL" id="ELZ05756.1"/>
    </source>
</evidence>
<evidence type="ECO:0000313" key="2">
    <source>
        <dbReference type="Proteomes" id="UP000011591"/>
    </source>
</evidence>
<name>M0B4B7_9EURY</name>
<protein>
    <submittedName>
        <fullName evidence="1">Uncharacterized protein</fullName>
    </submittedName>
</protein>
<dbReference type="Proteomes" id="UP000011591">
    <property type="component" value="Unassembled WGS sequence"/>
</dbReference>
<accession>M0B4B7</accession>
<sequence>MSTNAATGTVEQTPTVGPLALLREGEVIRCDSNVLGEWTWYFAVEDGQSVRYHEIEDYEREDVLARHVAAIVADPDVEDTVVSQRELENVRGESDE</sequence>
<gene>
    <name evidence="1" type="ORF">C480_10175</name>
</gene>